<dbReference type="CDD" id="cd17926">
    <property type="entry name" value="DEXHc_RE"/>
    <property type="match status" value="1"/>
</dbReference>
<dbReference type="GO" id="GO:0003677">
    <property type="term" value="F:DNA binding"/>
    <property type="evidence" value="ECO:0007669"/>
    <property type="project" value="InterPro"/>
</dbReference>
<proteinExistence type="predicted"/>
<accession>A0A562YBK9</accession>
<dbReference type="RefSeq" id="WP_133357334.1">
    <property type="nucleotide sequence ID" value="NZ_SMZJ02000011.1"/>
</dbReference>
<evidence type="ECO:0000259" key="6">
    <source>
        <dbReference type="PROSITE" id="PS51194"/>
    </source>
</evidence>
<keyword evidence="2" id="KW-0378">Hydrolase</keyword>
<feature type="domain" description="Helicase ATP-binding" evidence="5">
    <location>
        <begin position="293"/>
        <end position="462"/>
    </location>
</feature>
<dbReference type="PROSITE" id="PS51192">
    <property type="entry name" value="HELICASE_ATP_BIND_1"/>
    <property type="match status" value="1"/>
</dbReference>
<comment type="caution">
    <text evidence="7">The sequence shown here is derived from an EMBL/GenBank/DDBJ whole genome shotgun (WGS) entry which is preliminary data.</text>
</comment>
<keyword evidence="3 7" id="KW-0347">Helicase</keyword>
<dbReference type="Proteomes" id="UP000295814">
    <property type="component" value="Unassembled WGS sequence"/>
</dbReference>
<keyword evidence="4" id="KW-0067">ATP-binding</keyword>
<keyword evidence="1" id="KW-0547">Nucleotide-binding</keyword>
<reference evidence="7 8" key="1">
    <citation type="submission" date="2019-03" db="EMBL/GenBank/DDBJ databases">
        <authorList>
            <person name="Zhong Y.L."/>
        </authorList>
    </citation>
    <scope>NUCLEOTIDE SEQUENCE [LARGE SCALE GENOMIC DNA]</scope>
    <source>
        <strain evidence="7 8">W255</strain>
    </source>
</reference>
<name>A0A562YBK9_9FLAO</name>
<protein>
    <submittedName>
        <fullName evidence="7">DEAD/DEAH box helicase</fullName>
    </submittedName>
</protein>
<organism evidence="7 8">
    <name type="scientific">Seonamhaeicola sediminis</name>
    <dbReference type="NCBI Taxonomy" id="2528206"/>
    <lineage>
        <taxon>Bacteria</taxon>
        <taxon>Pseudomonadati</taxon>
        <taxon>Bacteroidota</taxon>
        <taxon>Flavobacteriia</taxon>
        <taxon>Flavobacteriales</taxon>
        <taxon>Flavobacteriaceae</taxon>
    </lineage>
</organism>
<dbReference type="Gene3D" id="3.40.50.300">
    <property type="entry name" value="P-loop containing nucleotide triphosphate hydrolases"/>
    <property type="match status" value="2"/>
</dbReference>
<evidence type="ECO:0000256" key="3">
    <source>
        <dbReference type="ARBA" id="ARBA00022806"/>
    </source>
</evidence>
<dbReference type="Pfam" id="PF04851">
    <property type="entry name" value="ResIII"/>
    <property type="match status" value="1"/>
</dbReference>
<dbReference type="InterPro" id="IPR006935">
    <property type="entry name" value="Helicase/UvrB_N"/>
</dbReference>
<dbReference type="SUPFAM" id="SSF52540">
    <property type="entry name" value="P-loop containing nucleoside triphosphate hydrolases"/>
    <property type="match status" value="2"/>
</dbReference>
<dbReference type="InterPro" id="IPR014001">
    <property type="entry name" value="Helicase_ATP-bd"/>
</dbReference>
<dbReference type="GO" id="GO:0004386">
    <property type="term" value="F:helicase activity"/>
    <property type="evidence" value="ECO:0007669"/>
    <property type="project" value="UniProtKB-KW"/>
</dbReference>
<reference evidence="7 8" key="2">
    <citation type="submission" date="2019-07" db="EMBL/GenBank/DDBJ databases">
        <title>Seonamhaeicola sp. W255 draft genome.</title>
        <authorList>
            <person name="Zhang X.-Y."/>
            <person name="Zhang R."/>
            <person name="Zhong Y.-L."/>
            <person name="Du Z.-J."/>
        </authorList>
    </citation>
    <scope>NUCLEOTIDE SEQUENCE [LARGE SCALE GENOMIC DNA]</scope>
    <source>
        <strain evidence="7 8">W255</strain>
    </source>
</reference>
<dbReference type="Pfam" id="PF00271">
    <property type="entry name" value="Helicase_C"/>
    <property type="match status" value="1"/>
</dbReference>
<dbReference type="PANTHER" id="PTHR11274">
    <property type="entry name" value="RAD25/XP-B DNA REPAIR HELICASE"/>
    <property type="match status" value="1"/>
</dbReference>
<dbReference type="AlphaFoldDB" id="A0A562YBK9"/>
<gene>
    <name evidence="7" type="ORF">E1J38_013305</name>
</gene>
<dbReference type="PANTHER" id="PTHR11274:SF0">
    <property type="entry name" value="GENERAL TRANSCRIPTION AND DNA REPAIR FACTOR IIH HELICASE SUBUNIT XPB"/>
    <property type="match status" value="1"/>
</dbReference>
<feature type="domain" description="Helicase C-terminal" evidence="6">
    <location>
        <begin position="545"/>
        <end position="704"/>
    </location>
</feature>
<evidence type="ECO:0000256" key="4">
    <source>
        <dbReference type="ARBA" id="ARBA00022840"/>
    </source>
</evidence>
<dbReference type="InterPro" id="IPR027417">
    <property type="entry name" value="P-loop_NTPase"/>
</dbReference>
<dbReference type="OrthoDB" id="9804145at2"/>
<dbReference type="InterPro" id="IPR001650">
    <property type="entry name" value="Helicase_C-like"/>
</dbReference>
<dbReference type="SMART" id="SM00487">
    <property type="entry name" value="DEXDc"/>
    <property type="match status" value="1"/>
</dbReference>
<evidence type="ECO:0000313" key="8">
    <source>
        <dbReference type="Proteomes" id="UP000295814"/>
    </source>
</evidence>
<evidence type="ECO:0000256" key="2">
    <source>
        <dbReference type="ARBA" id="ARBA00022801"/>
    </source>
</evidence>
<dbReference type="PROSITE" id="PS51194">
    <property type="entry name" value="HELICASE_CTER"/>
    <property type="match status" value="1"/>
</dbReference>
<keyword evidence="8" id="KW-1185">Reference proteome</keyword>
<dbReference type="GO" id="GO:0016787">
    <property type="term" value="F:hydrolase activity"/>
    <property type="evidence" value="ECO:0007669"/>
    <property type="project" value="UniProtKB-KW"/>
</dbReference>
<evidence type="ECO:0000256" key="1">
    <source>
        <dbReference type="ARBA" id="ARBA00022741"/>
    </source>
</evidence>
<dbReference type="GO" id="GO:0005524">
    <property type="term" value="F:ATP binding"/>
    <property type="evidence" value="ECO:0007669"/>
    <property type="project" value="UniProtKB-KW"/>
</dbReference>
<evidence type="ECO:0000313" key="7">
    <source>
        <dbReference type="EMBL" id="TWO31496.1"/>
    </source>
</evidence>
<dbReference type="SMART" id="SM00490">
    <property type="entry name" value="HELICc"/>
    <property type="match status" value="1"/>
</dbReference>
<dbReference type="EMBL" id="SMZJ02000011">
    <property type="protein sequence ID" value="TWO31496.1"/>
    <property type="molecule type" value="Genomic_DNA"/>
</dbReference>
<evidence type="ECO:0000259" key="5">
    <source>
        <dbReference type="PROSITE" id="PS51192"/>
    </source>
</evidence>
<sequence>MSPSKFKEINFPPTYKYSSDSEHIPLEFYEEAFPIANRIDLLLGYFSSNAIKVLSRAFAEFIYNGGEMRLVTNHIFTFNDYENLINNTALNNEDKIIDIFSDISSIQENLSMEGEHFFDCLKYLLKQGKLNIIPVKFNNVDLAHCKKMILFDGVDYILTDGSINFTLPALIKNSESFQVDAPWNGEVSVKRIEDERNNFEKIYNKEHPSYRYIDEKEIEVVIDAIGRDKNIEDLLDDSLKFNNKSYGERIKKLLEKKKLKFKELIEKIHNTPHFPKFNGKISEPREYQKEAYNEWVSNNFSGVFAMATGTGKTITSLNCLLNRYKEDGFYRAIILVPSIALLNQWEEEVESFNFKIILKVGGGNKWEKDFANYVSNYSWGIKKDLIIITTYGSFVLDRFQSLFKRVQEDFLLIADEAHNMGASGIKSIMPNINSKMRIGLSATPKRIYDPEGTLAIDSFFNDSPPYTYNFSMERALNEGFLTEYKYYPIIVELTEFEFEEYTEISKRLLRYFDFENGKFKDDPIVEMLLLKRKNIIHKASNKLFTFNSILEDLKKHDKHKYIFAYIPEGYSENNEGESEKILNQFLKSSHKKYPELKMNSYTSEDQNLKEILRGFSEGKIDLLFAMKMLDEGVDVPRAEIGVFASSTGNPRQFIQRRGRLLRKHKDKTYSTIYDMIVIPRLDGLSDEFFNIERNLVNNELNRVAYFASLSMNYYDSKDMLDAVCKKYELDLDTIINEL</sequence>
<dbReference type="InterPro" id="IPR050615">
    <property type="entry name" value="ATP-dep_DNA_Helicase"/>
</dbReference>